<dbReference type="Pfam" id="PF02932">
    <property type="entry name" value="Neur_chan_memb"/>
    <property type="match status" value="1"/>
</dbReference>
<protein>
    <recommendedName>
        <fullName evidence="18">Gamma-aminobutyric acid receptor subunit pi</fullName>
    </recommendedName>
    <alternativeName>
        <fullName evidence="19">GABA(A) receptor subunit pi</fullName>
    </alternativeName>
</protein>
<dbReference type="PROSITE" id="PS00236">
    <property type="entry name" value="NEUROTR_ION_CHANNEL"/>
    <property type="match status" value="1"/>
</dbReference>
<evidence type="ECO:0000256" key="1">
    <source>
        <dbReference type="ARBA" id="ARBA00004424"/>
    </source>
</evidence>
<dbReference type="InterPro" id="IPR006029">
    <property type="entry name" value="Neurotrans-gated_channel_TM"/>
</dbReference>
<keyword evidence="5" id="KW-0732">Signal</keyword>
<evidence type="ECO:0000256" key="10">
    <source>
        <dbReference type="ARBA" id="ARBA00023173"/>
    </source>
</evidence>
<evidence type="ECO:0000313" key="24">
    <source>
        <dbReference type="EMBL" id="PWA25787.1"/>
    </source>
</evidence>
<comment type="function">
    <text evidence="15">Pi subunit of the heteropentameric ligand-gated chloride channel gated by gamma-aminobutyric acid (GABA). GABA-gated chloride channels, also named GABA(A) receptors (GABAAR), consist of five subunits arranged around a central pore and contain GABA active binding site(s) located at the alpha and beta subunit interfaces. When activated by GABA, GABAARs selectively allow the flow of chloride anions across the cell membrane down their electrochemical gradient. Pi-containing GABAARs are mostly located in peripheral tissues. In the uterus, pi subunits modulate uterus contraction by altering the sensitivity of GABAARs to pregnanolone. In the lungs, pi-containing GABAARs contribute to pulmonary fluid transport via luminal secretion of chloride.</text>
</comment>
<dbReference type="InterPro" id="IPR038050">
    <property type="entry name" value="Neuro_actylchol_rec"/>
</dbReference>
<feature type="domain" description="Neurotransmitter-gated ion-channel transmembrane" evidence="23">
    <location>
        <begin position="696"/>
        <end position="903"/>
    </location>
</feature>
<evidence type="ECO:0000256" key="4">
    <source>
        <dbReference type="ARBA" id="ARBA00022692"/>
    </source>
</evidence>
<evidence type="ECO:0000256" key="14">
    <source>
        <dbReference type="ARBA" id="ARBA00024167"/>
    </source>
</evidence>
<dbReference type="SUPFAM" id="SSF63712">
    <property type="entry name" value="Nicotinic receptor ligand binding domain-like"/>
    <property type="match status" value="1"/>
</dbReference>
<evidence type="ECO:0000259" key="22">
    <source>
        <dbReference type="Pfam" id="PF02931"/>
    </source>
</evidence>
<dbReference type="FunFam" id="2.70.170.10:FF:000011">
    <property type="entry name" value="Gamma-aminobutyric acid receptor subunit pi isoform X1"/>
    <property type="match status" value="1"/>
</dbReference>
<evidence type="ECO:0000259" key="23">
    <source>
        <dbReference type="Pfam" id="PF02932"/>
    </source>
</evidence>
<feature type="transmembrane region" description="Helical" evidence="20">
    <location>
        <begin position="689"/>
        <end position="713"/>
    </location>
</feature>
<evidence type="ECO:0000256" key="6">
    <source>
        <dbReference type="ARBA" id="ARBA00022989"/>
    </source>
</evidence>
<comment type="catalytic activity">
    <reaction evidence="14">
        <text>chloride(in) = chloride(out)</text>
        <dbReference type="Rhea" id="RHEA:29823"/>
        <dbReference type="ChEBI" id="CHEBI:17996"/>
    </reaction>
</comment>
<sequence>MQEAGPPGPRLGTPGIDQRKSPTTAVTLVIKAASWHHTCNSTTASGQLHSDAMPASFSIGQLCPKSAMEDRHPIPVTLTSNAFFIFCKPQSSKRTSCFDPLCFSFALVRTDADWISPRIAALHTIAHMILKGGKQEFVLLSSQHVGIIVPQVNGCIFYQTMLPDLHPDLSSPQEVLGGIGRQTLDPVSVNEFNTYNHQGQLEQRHLDGFPEVVLQEWQAEVPLGSTQRLRSPCKHVLMCLSSLAADVSLRAGAGPARMWRRSSRVCRISTPCKWVAVFALTDLSVWETRKRRHLCVSVFVGSYVYVSLCTSVYVESSYRLLLPVVSFSLPLSSAASFDYLACVIAQRRVQPTVVNGNLLTEHNQLFVQAYVCADQQSLGMNCQLSLRVQINSTRRLPSFAAMAHSVSGGTVLTILLISRAQWLATVWQVGKLKSHSAAQQPFKSGSGTQSTPYGFVKEESTCREEEKLLENSLLNAEVKEGEILPPTIQKLMKGYNKYLRPFFDDGPVTVGMSLDIASIDTISEINMDYTATIFLRQRWTDERLVFEGNKSLSLDGRLVELLWVPDTFIVDSKKSFLHDITVENRLIRIFPNGTVLYALRITTTVACNMDLTKYPMDKQTCTLQLESWGYNINDVMFYWTRGNESVSGLDTLQLAQYTVEDHYTSVSEAVYETGHYPRLVFHFELKRSILYFILETYVPSSLLVVLSWVSFWISLSSVPARICIGVTTVLTMTTLMMGARTSLPNANCFIKAIDVYLGICFSFIFGALIEYAVAHFCTLTHADAHMLMYRHHMHDMDDDMNGIVTTISTHSNRAKRRKEPVVTSPPAPASAELSVTPSSPSGSEPKPEVSPPEPTNWCLTTLATLRKILRFISCCHIENPHHIDNYSRVTFPLSFVFVNLLYWTYYLYF</sequence>
<comment type="subcellular location">
    <subcellularLocation>
        <location evidence="1">Apical cell membrane</location>
        <topology evidence="1">Multi-pass membrane protein</topology>
    </subcellularLocation>
</comment>
<proteinExistence type="inferred from homology"/>
<dbReference type="PRINTS" id="PR00253">
    <property type="entry name" value="GABAARECEPTR"/>
</dbReference>
<dbReference type="Gene3D" id="2.70.170.10">
    <property type="entry name" value="Neurotransmitter-gated ion-channel ligand-binding domain"/>
    <property type="match status" value="1"/>
</dbReference>
<dbReference type="GO" id="GO:0004890">
    <property type="term" value="F:GABA-A receptor activity"/>
    <property type="evidence" value="ECO:0007669"/>
    <property type="project" value="UniProtKB-ARBA"/>
</dbReference>
<evidence type="ECO:0000256" key="15">
    <source>
        <dbReference type="ARBA" id="ARBA00059554"/>
    </source>
</evidence>
<dbReference type="InterPro" id="IPR006202">
    <property type="entry name" value="Neur_chan_lig-bd"/>
</dbReference>
<evidence type="ECO:0000256" key="8">
    <source>
        <dbReference type="ARBA" id="ARBA00023136"/>
    </source>
</evidence>
<evidence type="ECO:0000256" key="11">
    <source>
        <dbReference type="ARBA" id="ARBA00023180"/>
    </source>
</evidence>
<dbReference type="PANTHER" id="PTHR18945">
    <property type="entry name" value="NEUROTRANSMITTER GATED ION CHANNEL"/>
    <property type="match status" value="1"/>
</dbReference>
<feature type="transmembrane region" description="Helical" evidence="20">
    <location>
        <begin position="749"/>
        <end position="769"/>
    </location>
</feature>
<dbReference type="GO" id="GO:0022851">
    <property type="term" value="F:GABA-gated chloride ion channel activity"/>
    <property type="evidence" value="ECO:0007669"/>
    <property type="project" value="UniProtKB-ARBA"/>
</dbReference>
<dbReference type="AlphaFoldDB" id="A0A315VR96"/>
<feature type="domain" description="Neurotransmitter-gated ion-channel ligand-binding" evidence="22">
    <location>
        <begin position="488"/>
        <end position="688"/>
    </location>
</feature>
<evidence type="ECO:0000256" key="9">
    <source>
        <dbReference type="ARBA" id="ARBA00023157"/>
    </source>
</evidence>
<dbReference type="EMBL" id="NHOQ01001229">
    <property type="protein sequence ID" value="PWA25787.1"/>
    <property type="molecule type" value="Genomic_DNA"/>
</dbReference>
<dbReference type="InterPro" id="IPR006201">
    <property type="entry name" value="Neur_channel"/>
</dbReference>
<keyword evidence="10" id="KW-0869">Chloride channel</keyword>
<keyword evidence="9" id="KW-1015">Disulfide bond</keyword>
<evidence type="ECO:0000256" key="2">
    <source>
        <dbReference type="ARBA" id="ARBA00022448"/>
    </source>
</evidence>
<organism evidence="24 25">
    <name type="scientific">Gambusia affinis</name>
    <name type="common">Western mosquitofish</name>
    <name type="synonym">Heterandria affinis</name>
    <dbReference type="NCBI Taxonomy" id="33528"/>
    <lineage>
        <taxon>Eukaryota</taxon>
        <taxon>Metazoa</taxon>
        <taxon>Chordata</taxon>
        <taxon>Craniata</taxon>
        <taxon>Vertebrata</taxon>
        <taxon>Euteleostomi</taxon>
        <taxon>Actinopterygii</taxon>
        <taxon>Neopterygii</taxon>
        <taxon>Teleostei</taxon>
        <taxon>Neoteleostei</taxon>
        <taxon>Acanthomorphata</taxon>
        <taxon>Ovalentaria</taxon>
        <taxon>Atherinomorphae</taxon>
        <taxon>Cyprinodontiformes</taxon>
        <taxon>Poeciliidae</taxon>
        <taxon>Poeciliinae</taxon>
        <taxon>Gambusia</taxon>
    </lineage>
</organism>
<accession>A0A315VR96</accession>
<dbReference type="STRING" id="33528.ENSGAFP00000003062"/>
<evidence type="ECO:0000256" key="5">
    <source>
        <dbReference type="ARBA" id="ARBA00022729"/>
    </source>
</evidence>
<reference evidence="24 25" key="1">
    <citation type="journal article" date="2018" name="G3 (Bethesda)">
        <title>A High-Quality Reference Genome for the Invasive Mosquitofish Gambusia affinis Using a Chicago Library.</title>
        <authorList>
            <person name="Hoffberg S.L."/>
            <person name="Troendle N.J."/>
            <person name="Glenn T.C."/>
            <person name="Mahmud O."/>
            <person name="Louha S."/>
            <person name="Chalopin D."/>
            <person name="Bennetzen J.L."/>
            <person name="Mauricio R."/>
        </authorList>
    </citation>
    <scope>NUCLEOTIDE SEQUENCE [LARGE SCALE GENOMIC DNA]</scope>
    <source>
        <strain evidence="24">NE01/NJP1002.9</strain>
        <tissue evidence="24">Muscle</tissue>
    </source>
</reference>
<evidence type="ECO:0000256" key="13">
    <source>
        <dbReference type="ARBA" id="ARBA00023303"/>
    </source>
</evidence>
<name>A0A315VR96_GAMAF</name>
<dbReference type="InterPro" id="IPR018000">
    <property type="entry name" value="Neurotransmitter_ion_chnl_CS"/>
</dbReference>
<dbReference type="GO" id="GO:0034707">
    <property type="term" value="C:chloride channel complex"/>
    <property type="evidence" value="ECO:0007669"/>
    <property type="project" value="UniProtKB-KW"/>
</dbReference>
<comment type="caution">
    <text evidence="24">The sequence shown here is derived from an EMBL/GenBank/DDBJ whole genome shotgun (WGS) entry which is preliminary data.</text>
</comment>
<keyword evidence="6 20" id="KW-1133">Transmembrane helix</keyword>
<keyword evidence="2 20" id="KW-0813">Transport</keyword>
<feature type="region of interest" description="Disordered" evidence="21">
    <location>
        <begin position="809"/>
        <end position="853"/>
    </location>
</feature>
<keyword evidence="3" id="KW-1003">Cell membrane</keyword>
<evidence type="ECO:0000313" key="25">
    <source>
        <dbReference type="Proteomes" id="UP000250572"/>
    </source>
</evidence>
<evidence type="ECO:0000256" key="3">
    <source>
        <dbReference type="ARBA" id="ARBA00022475"/>
    </source>
</evidence>
<comment type="similarity">
    <text evidence="16">Belongs to the ligand-gated ion channel (TC 1.A.9) family. Gamma-aminobutyric acid receptor (TC 1.A.9.5) subfamily. GABRP sub-subfamily.</text>
</comment>
<dbReference type="Pfam" id="PF02931">
    <property type="entry name" value="Neur_chan_LBD"/>
    <property type="match status" value="1"/>
</dbReference>
<keyword evidence="13 20" id="KW-0407">Ion channel</keyword>
<evidence type="ECO:0000256" key="18">
    <source>
        <dbReference type="ARBA" id="ARBA00070417"/>
    </source>
</evidence>
<keyword evidence="7 20" id="KW-0406">Ion transport</keyword>
<feature type="transmembrane region" description="Helical" evidence="20">
    <location>
        <begin position="889"/>
        <end position="908"/>
    </location>
</feature>
<dbReference type="InterPro" id="IPR036719">
    <property type="entry name" value="Neuro-gated_channel_TM_sf"/>
</dbReference>
<keyword evidence="8 20" id="KW-0472">Membrane</keyword>
<keyword evidence="25" id="KW-1185">Reference proteome</keyword>
<feature type="non-terminal residue" evidence="24">
    <location>
        <position position="909"/>
    </location>
</feature>
<evidence type="ECO:0000256" key="17">
    <source>
        <dbReference type="ARBA" id="ARBA00064898"/>
    </source>
</evidence>
<dbReference type="InterPro" id="IPR036734">
    <property type="entry name" value="Neur_chan_lig-bd_sf"/>
</dbReference>
<dbReference type="SUPFAM" id="SSF90112">
    <property type="entry name" value="Neurotransmitter-gated ion-channel transmembrane pore"/>
    <property type="match status" value="1"/>
</dbReference>
<dbReference type="GO" id="GO:0016324">
    <property type="term" value="C:apical plasma membrane"/>
    <property type="evidence" value="ECO:0007669"/>
    <property type="project" value="UniProtKB-SubCell"/>
</dbReference>
<evidence type="ECO:0000256" key="12">
    <source>
        <dbReference type="ARBA" id="ARBA00023214"/>
    </source>
</evidence>
<comment type="subunit">
    <text evidence="17">Heteropentamer, formed by a combination of alpha (GABRA1-6), beta (GABRB1-3), gamma (GABRG1-3), delta (GABRD), epsilon (GABRE), rho (GABRR1-3), pi (GABRP) and theta (GABRQ) chains, each subunit exhibiting distinct physiological and pharmacological properties.</text>
</comment>
<evidence type="ECO:0000256" key="7">
    <source>
        <dbReference type="ARBA" id="ARBA00023065"/>
    </source>
</evidence>
<gene>
    <name evidence="24" type="ORF">CCH79_00001382</name>
</gene>
<evidence type="ECO:0000256" key="19">
    <source>
        <dbReference type="ARBA" id="ARBA00079775"/>
    </source>
</evidence>
<keyword evidence="4 20" id="KW-0812">Transmembrane</keyword>
<keyword evidence="12" id="KW-0868">Chloride</keyword>
<dbReference type="PRINTS" id="PR00252">
    <property type="entry name" value="NRIONCHANNEL"/>
</dbReference>
<dbReference type="InterPro" id="IPR006028">
    <property type="entry name" value="GABAA/Glycine_rcpt"/>
</dbReference>
<evidence type="ECO:0000256" key="16">
    <source>
        <dbReference type="ARBA" id="ARBA00061437"/>
    </source>
</evidence>
<evidence type="ECO:0000256" key="21">
    <source>
        <dbReference type="SAM" id="MobiDB-lite"/>
    </source>
</evidence>
<keyword evidence="11" id="KW-0325">Glycoprotein</keyword>
<dbReference type="Gene3D" id="1.20.58.390">
    <property type="entry name" value="Neurotransmitter-gated ion-channel transmembrane domain"/>
    <property type="match status" value="1"/>
</dbReference>
<dbReference type="NCBIfam" id="TIGR00860">
    <property type="entry name" value="LIC"/>
    <property type="match status" value="1"/>
</dbReference>
<dbReference type="CDD" id="cd19004">
    <property type="entry name" value="LGIC_ECD_GABAAR_pi"/>
    <property type="match status" value="1"/>
</dbReference>
<dbReference type="Proteomes" id="UP000250572">
    <property type="component" value="Unassembled WGS sequence"/>
</dbReference>
<evidence type="ECO:0000256" key="20">
    <source>
        <dbReference type="RuleBase" id="RU000687"/>
    </source>
</evidence>
<feature type="transmembrane region" description="Helical" evidence="20">
    <location>
        <begin position="719"/>
        <end position="737"/>
    </location>
</feature>